<gene>
    <name evidence="2" type="ORF">D3880_02200</name>
</gene>
<dbReference type="OrthoDB" id="528778at2"/>
<dbReference type="Proteomes" id="UP000265560">
    <property type="component" value="Chromosome"/>
</dbReference>
<dbReference type="InterPro" id="IPR036291">
    <property type="entry name" value="NAD(P)-bd_dom_sf"/>
</dbReference>
<evidence type="ECO:0000259" key="1">
    <source>
        <dbReference type="Pfam" id="PF03435"/>
    </source>
</evidence>
<accession>A0A385Z0X4</accession>
<keyword evidence="3" id="KW-1185">Reference proteome</keyword>
<organism evidence="2 3">
    <name type="scientific">Pseudomonas cavernae</name>
    <dbReference type="NCBI Taxonomy" id="2320867"/>
    <lineage>
        <taxon>Bacteria</taxon>
        <taxon>Pseudomonadati</taxon>
        <taxon>Pseudomonadota</taxon>
        <taxon>Gammaproteobacteria</taxon>
        <taxon>Pseudomonadales</taxon>
        <taxon>Pseudomonadaceae</taxon>
        <taxon>Pseudomonas</taxon>
    </lineage>
</organism>
<sequence length="374" mass="40679">MARVLILGGYGNFGKRIAENLSKAHPGIEFIIAGRNLGQASRLCAELQPLAAPGSVLLGARLDIDAATFAGDLAALTPDLVIHTSGPFQGQDYRVPRACIQVGAHCIDLADDRRYVCDIHSLDQEAAARGVLLVSGASSVPGLSSTVIEHFRGEFTSLESIDFAIAPGNQAEVGEATLKGILSYTGHPFEVLQDGCWRERRGWMDPRRVDFGAPVGRRWLANIDIPDLELFPQRYPGVRSVRFQAGLELPVLHFGMLAMAALVKHRWVANWAPWSRRILRARQPLMAFGSDVGGMRIKLSGRGPAPEQRELCWTLYAERGVGPYIPTLSAIILASKLLRGEISARGALPCLGLFSLAEFDAEAGKLGIYHRVVR</sequence>
<protein>
    <submittedName>
        <fullName evidence="2">Saccharopine dehydrogenase</fullName>
    </submittedName>
</protein>
<dbReference type="PANTHER" id="PTHR43796:SF2">
    <property type="entry name" value="CARBOXYNORSPERMIDINE SYNTHASE"/>
    <property type="match status" value="1"/>
</dbReference>
<dbReference type="EMBL" id="CP032419">
    <property type="protein sequence ID" value="AYC31272.1"/>
    <property type="molecule type" value="Genomic_DNA"/>
</dbReference>
<proteinExistence type="predicted"/>
<dbReference type="Gene3D" id="3.40.50.720">
    <property type="entry name" value="NAD(P)-binding Rossmann-like Domain"/>
    <property type="match status" value="1"/>
</dbReference>
<name>A0A385Z0X4_9PSED</name>
<evidence type="ECO:0000313" key="2">
    <source>
        <dbReference type="EMBL" id="AYC31272.1"/>
    </source>
</evidence>
<dbReference type="RefSeq" id="WP_119891905.1">
    <property type="nucleotide sequence ID" value="NZ_CP032419.1"/>
</dbReference>
<feature type="domain" description="Saccharopine dehydrogenase NADP binding" evidence="1">
    <location>
        <begin position="4"/>
        <end position="132"/>
    </location>
</feature>
<reference evidence="3" key="1">
    <citation type="submission" date="2018-09" db="EMBL/GenBank/DDBJ databases">
        <authorList>
            <person name="Zhu H."/>
        </authorList>
    </citation>
    <scope>NUCLEOTIDE SEQUENCE [LARGE SCALE GENOMIC DNA]</scope>
    <source>
        <strain evidence="3">K2W31S-8</strain>
    </source>
</reference>
<dbReference type="SUPFAM" id="SSF51735">
    <property type="entry name" value="NAD(P)-binding Rossmann-fold domains"/>
    <property type="match status" value="1"/>
</dbReference>
<evidence type="ECO:0000313" key="3">
    <source>
        <dbReference type="Proteomes" id="UP000265560"/>
    </source>
</evidence>
<dbReference type="KEGG" id="pcav:D3880_02200"/>
<dbReference type="Pfam" id="PF03435">
    <property type="entry name" value="Sacchrp_dh_NADP"/>
    <property type="match status" value="1"/>
</dbReference>
<dbReference type="Gene3D" id="3.30.360.10">
    <property type="entry name" value="Dihydrodipicolinate Reductase, domain 2"/>
    <property type="match status" value="1"/>
</dbReference>
<dbReference type="PANTHER" id="PTHR43796">
    <property type="entry name" value="CARBOXYNORSPERMIDINE SYNTHASE"/>
    <property type="match status" value="1"/>
</dbReference>
<dbReference type="InterPro" id="IPR005097">
    <property type="entry name" value="Sacchrp_dh_NADP-bd"/>
</dbReference>
<dbReference type="AlphaFoldDB" id="A0A385Z0X4"/>